<name>A0A897N1K2_9EURY</name>
<evidence type="ECO:0008006" key="3">
    <source>
        <dbReference type="Google" id="ProtNLM"/>
    </source>
</evidence>
<accession>A0A897N1K2</accession>
<gene>
    <name evidence="1" type="ORF">HSR121_2059</name>
</gene>
<dbReference type="AlphaFoldDB" id="A0A897N1K2"/>
<evidence type="ECO:0000313" key="1">
    <source>
        <dbReference type="EMBL" id="QSG06391.1"/>
    </source>
</evidence>
<protein>
    <recommendedName>
        <fullName evidence="3">BppU N-terminal domain-containing protein</fullName>
    </recommendedName>
</protein>
<evidence type="ECO:0000313" key="2">
    <source>
        <dbReference type="Proteomes" id="UP000663525"/>
    </source>
</evidence>
<sequence>MTIQSRNITHYAGDSLTLRVTTKEEDGSRVDLTSTEIEWVLAESVSSTPDVVKGTSTGGITITDAVNGEFEIDLVPADTEALVGSYYHEAELRDAVGNEFTIFVGDITIKESAI</sequence>
<dbReference type="EMBL" id="CP064787">
    <property type="protein sequence ID" value="QSG06391.1"/>
    <property type="molecule type" value="Genomic_DNA"/>
</dbReference>
<dbReference type="GeneID" id="68855626"/>
<organism evidence="1 2">
    <name type="scientific">Halapricum desulfuricans</name>
    <dbReference type="NCBI Taxonomy" id="2841257"/>
    <lineage>
        <taxon>Archaea</taxon>
        <taxon>Methanobacteriati</taxon>
        <taxon>Methanobacteriota</taxon>
        <taxon>Stenosarchaea group</taxon>
        <taxon>Halobacteria</taxon>
        <taxon>Halobacteriales</taxon>
        <taxon>Haloarculaceae</taxon>
        <taxon>Halapricum</taxon>
    </lineage>
</organism>
<dbReference type="Proteomes" id="UP000663525">
    <property type="component" value="Chromosome"/>
</dbReference>
<reference evidence="1" key="1">
    <citation type="submission" date="2020-11" db="EMBL/GenBank/DDBJ databases">
        <title>Carbohydrate-dependent, anaerobic sulfur respiration: A novel catabolism in halophilic archaea.</title>
        <authorList>
            <person name="Sorokin D.Y."/>
            <person name="Messina E."/>
            <person name="Smedile F."/>
            <person name="La Cono V."/>
            <person name="Hallsworth J.E."/>
            <person name="Yakimov M.M."/>
        </authorList>
    </citation>
    <scope>NUCLEOTIDE SEQUENCE</scope>
    <source>
        <strain evidence="1">HSR12-1</strain>
    </source>
</reference>
<dbReference type="RefSeq" id="WP_229112835.1">
    <property type="nucleotide sequence ID" value="NZ_CP064787.1"/>
</dbReference>
<proteinExistence type="predicted"/>